<dbReference type="SUPFAM" id="SSF54791">
    <property type="entry name" value="Eukaryotic type KH-domain (KH-domain type I)"/>
    <property type="match status" value="1"/>
</dbReference>
<evidence type="ECO:0000313" key="5">
    <source>
        <dbReference type="EMBL" id="KAI3960291.1"/>
    </source>
</evidence>
<dbReference type="GO" id="GO:0003729">
    <property type="term" value="F:mRNA binding"/>
    <property type="evidence" value="ECO:0007669"/>
    <property type="project" value="TreeGrafter"/>
</dbReference>
<proteinExistence type="predicted"/>
<protein>
    <recommendedName>
        <fullName evidence="4">K Homology domain-containing protein</fullName>
    </recommendedName>
</protein>
<dbReference type="InterPro" id="IPR004087">
    <property type="entry name" value="KH_dom"/>
</dbReference>
<evidence type="ECO:0000256" key="3">
    <source>
        <dbReference type="SAM" id="MobiDB-lite"/>
    </source>
</evidence>
<feature type="compositionally biased region" description="Polar residues" evidence="3">
    <location>
        <begin position="1"/>
        <end position="10"/>
    </location>
</feature>
<evidence type="ECO:0000259" key="4">
    <source>
        <dbReference type="SMART" id="SM00322"/>
    </source>
</evidence>
<keyword evidence="6" id="KW-1185">Reference proteome</keyword>
<feature type="domain" description="K Homology" evidence="4">
    <location>
        <begin position="178"/>
        <end position="273"/>
    </location>
</feature>
<dbReference type="PROSITE" id="PS50084">
    <property type="entry name" value="KH_TYPE_1"/>
    <property type="match status" value="1"/>
</dbReference>
<evidence type="ECO:0000313" key="6">
    <source>
        <dbReference type="Proteomes" id="UP001202328"/>
    </source>
</evidence>
<dbReference type="SMART" id="SM00322">
    <property type="entry name" value="KH"/>
    <property type="match status" value="1"/>
</dbReference>
<gene>
    <name evidence="5" type="ORF">MKW98_017015</name>
</gene>
<feature type="region of interest" description="Disordered" evidence="3">
    <location>
        <begin position="1"/>
        <end position="25"/>
    </location>
</feature>
<feature type="compositionally biased region" description="Low complexity" evidence="3">
    <location>
        <begin position="16"/>
        <end position="25"/>
    </location>
</feature>
<dbReference type="Proteomes" id="UP001202328">
    <property type="component" value="Unassembled WGS sequence"/>
</dbReference>
<dbReference type="Gene3D" id="3.30.1370.10">
    <property type="entry name" value="K Homology domain, type 1"/>
    <property type="match status" value="1"/>
</dbReference>
<feature type="compositionally biased region" description="Polar residues" evidence="3">
    <location>
        <begin position="363"/>
        <end position="395"/>
    </location>
</feature>
<name>A0AAD4XVX6_9MAGN</name>
<dbReference type="PANTHER" id="PTHR11208:SF98">
    <property type="entry name" value="RNA-BINDING KH DOMAIN-CONTAINING PROTEIN"/>
    <property type="match status" value="1"/>
</dbReference>
<feature type="region of interest" description="Disordered" evidence="3">
    <location>
        <begin position="491"/>
        <end position="606"/>
    </location>
</feature>
<dbReference type="InterPro" id="IPR055256">
    <property type="entry name" value="KH_1_KHDC4/BBP-like"/>
</dbReference>
<dbReference type="GO" id="GO:0005634">
    <property type="term" value="C:nucleus"/>
    <property type="evidence" value="ECO:0007669"/>
    <property type="project" value="TreeGrafter"/>
</dbReference>
<evidence type="ECO:0000256" key="2">
    <source>
        <dbReference type="PROSITE-ProRule" id="PRU00117"/>
    </source>
</evidence>
<dbReference type="AlphaFoldDB" id="A0AAD4XVX6"/>
<dbReference type="GO" id="GO:0048024">
    <property type="term" value="P:regulation of mRNA splicing, via spliceosome"/>
    <property type="evidence" value="ECO:0007669"/>
    <property type="project" value="TreeGrafter"/>
</dbReference>
<feature type="compositionally biased region" description="Polar residues" evidence="3">
    <location>
        <begin position="526"/>
        <end position="549"/>
    </location>
</feature>
<sequence length="746" mass="80317">MATKIDQASSVEPHRAQTTVMATSSVASASTPKVSMFIKKAGFVIPKNKLAGSLVPAIRPRKTEARDAAKEEDNKPIKRKTKWGADLSEDAAVRKGRALAYQTRVDQIAQQLKSGVLEKEDDKGTELLKDAPHPESSRAQNDDQMQKFEMLALEKQEIIGEILKLNPSYKVPPDYKPLLKEAKIPIPVTRYPGYNVIGVILGPGSHTQKRLEEETGATIRIHGTKVATGEKGEITSSDGNDVQNAYEELYVHVLADTFEKIDAAVSLIELLISPVLGNSALATANTATGTGDSVNVFDQNHAVNSAGYVIPMAGVNQGFMQPMVGPSQSGPTQVQFQPYRGPWFPPGPPQTAGHPHSGYPPSSHMSNAVQYPPTSINTSTMHPSFSSHSQRPFIPGQQQLPQSLQRSYMPELRQQSQGFPMLNNPMQSQQNSPAFRAMAPQPNSAMPHQNTGNRLISTGTCPYSSLQHTSMRPLTGRPVTPGSSVGWPGVPPAAPTSQGISNMMQINRPVGPPSEGLSPYPPPSNVPSFTSASTPSSIAEPTIGSTQSHVPPALSLPQLQQGSILPPVATPRPQRPNSGDFTFRPLVPPPQASPGSSNPSVAPQMLPRPTTLQISLPQLPSYQPQAPVSFGGNTAQVPQPQLRFPAFPNPNPAMLTSRIPHQGLQMPNSPGNLPPRTVNHLQLQQNQFGATIPSGNLFVQTQQFSNNMQGYRPGIWNQGYDPFSPTAIPSSALLNQREDLTRKPGS</sequence>
<dbReference type="EMBL" id="JAJJMB010000948">
    <property type="protein sequence ID" value="KAI3960291.1"/>
    <property type="molecule type" value="Genomic_DNA"/>
</dbReference>
<dbReference type="InterPro" id="IPR036612">
    <property type="entry name" value="KH_dom_type_1_sf"/>
</dbReference>
<feature type="compositionally biased region" description="Polar residues" evidence="3">
    <location>
        <begin position="495"/>
        <end position="505"/>
    </location>
</feature>
<evidence type="ECO:0000256" key="1">
    <source>
        <dbReference type="ARBA" id="ARBA00022884"/>
    </source>
</evidence>
<keyword evidence="1 2" id="KW-0694">RNA-binding</keyword>
<comment type="caution">
    <text evidence="5">The sequence shown here is derived from an EMBL/GenBank/DDBJ whole genome shotgun (WGS) entry which is preliminary data.</text>
</comment>
<feature type="region of interest" description="Disordered" evidence="3">
    <location>
        <begin position="343"/>
        <end position="395"/>
    </location>
</feature>
<dbReference type="PANTHER" id="PTHR11208">
    <property type="entry name" value="RNA-BINDING PROTEIN RELATED"/>
    <property type="match status" value="1"/>
</dbReference>
<dbReference type="Pfam" id="PF22675">
    <property type="entry name" value="KH-I_KHDC4-BBP"/>
    <property type="match status" value="1"/>
</dbReference>
<organism evidence="5 6">
    <name type="scientific">Papaver atlanticum</name>
    <dbReference type="NCBI Taxonomy" id="357466"/>
    <lineage>
        <taxon>Eukaryota</taxon>
        <taxon>Viridiplantae</taxon>
        <taxon>Streptophyta</taxon>
        <taxon>Embryophyta</taxon>
        <taxon>Tracheophyta</taxon>
        <taxon>Spermatophyta</taxon>
        <taxon>Magnoliopsida</taxon>
        <taxon>Ranunculales</taxon>
        <taxon>Papaveraceae</taxon>
        <taxon>Papaveroideae</taxon>
        <taxon>Papaver</taxon>
    </lineage>
</organism>
<dbReference type="InterPro" id="IPR045071">
    <property type="entry name" value="BBP-like"/>
</dbReference>
<reference evidence="5" key="1">
    <citation type="submission" date="2022-04" db="EMBL/GenBank/DDBJ databases">
        <title>A functionally conserved STORR gene fusion in Papaver species that diverged 16.8 million years ago.</title>
        <authorList>
            <person name="Catania T."/>
        </authorList>
    </citation>
    <scope>NUCLEOTIDE SEQUENCE</scope>
    <source>
        <strain evidence="5">S-188037</strain>
    </source>
</reference>
<accession>A0AAD4XVX6</accession>